<feature type="transmembrane region" description="Helical" evidence="7">
    <location>
        <begin position="74"/>
        <end position="99"/>
    </location>
</feature>
<gene>
    <name evidence="10" type="ORF">CSSPJE1EN2_LOCUS17529</name>
</gene>
<feature type="domain" description="Amino acid permease/ SLC12A" evidence="8">
    <location>
        <begin position="84"/>
        <end position="139"/>
    </location>
</feature>
<feature type="transmembrane region" description="Helical" evidence="7">
    <location>
        <begin position="493"/>
        <end position="526"/>
    </location>
</feature>
<dbReference type="Pfam" id="PF03522">
    <property type="entry name" value="SLC12"/>
    <property type="match status" value="2"/>
</dbReference>
<feature type="compositionally biased region" description="Basic and acidic residues" evidence="6">
    <location>
        <begin position="1029"/>
        <end position="1042"/>
    </location>
</feature>
<keyword evidence="3 7" id="KW-1133">Transmembrane helix</keyword>
<evidence type="ECO:0000256" key="6">
    <source>
        <dbReference type="SAM" id="MobiDB-lite"/>
    </source>
</evidence>
<keyword evidence="2 7" id="KW-0812">Transmembrane</keyword>
<dbReference type="PANTHER" id="PTHR11827:SF72">
    <property type="entry name" value="GH08340P"/>
    <property type="match status" value="1"/>
</dbReference>
<feature type="coiled-coil region" evidence="5">
    <location>
        <begin position="766"/>
        <end position="793"/>
    </location>
</feature>
<dbReference type="Pfam" id="PF00324">
    <property type="entry name" value="AA_permease"/>
    <property type="match status" value="2"/>
</dbReference>
<comment type="subcellular location">
    <subcellularLocation>
        <location evidence="1">Membrane</location>
        <topology evidence="1">Multi-pass membrane protein</topology>
    </subcellularLocation>
</comment>
<protein>
    <submittedName>
        <fullName evidence="10">Uncharacterized protein</fullName>
    </submittedName>
</protein>
<keyword evidence="11" id="KW-1185">Reference proteome</keyword>
<evidence type="ECO:0000256" key="7">
    <source>
        <dbReference type="SAM" id="Phobius"/>
    </source>
</evidence>
<dbReference type="PANTHER" id="PTHR11827">
    <property type="entry name" value="SOLUTE CARRIER FAMILY 12, CATION COTRANSPORTERS"/>
    <property type="match status" value="1"/>
</dbReference>
<feature type="transmembrane region" description="Helical" evidence="7">
    <location>
        <begin position="459"/>
        <end position="481"/>
    </location>
</feature>
<organism evidence="10 11">
    <name type="scientific">Sphagnum jensenii</name>
    <dbReference type="NCBI Taxonomy" id="128206"/>
    <lineage>
        <taxon>Eukaryota</taxon>
        <taxon>Viridiplantae</taxon>
        <taxon>Streptophyta</taxon>
        <taxon>Embryophyta</taxon>
        <taxon>Bryophyta</taxon>
        <taxon>Sphagnophytina</taxon>
        <taxon>Sphagnopsida</taxon>
        <taxon>Sphagnales</taxon>
        <taxon>Sphagnaceae</taxon>
        <taxon>Sphagnum</taxon>
    </lineage>
</organism>
<dbReference type="InterPro" id="IPR004841">
    <property type="entry name" value="AA-permease/SLC12A_dom"/>
</dbReference>
<evidence type="ECO:0000313" key="11">
    <source>
        <dbReference type="Proteomes" id="UP001497522"/>
    </source>
</evidence>
<feature type="region of interest" description="Disordered" evidence="6">
    <location>
        <begin position="24"/>
        <end position="49"/>
    </location>
</feature>
<dbReference type="Proteomes" id="UP001497522">
    <property type="component" value="Chromosome 4"/>
</dbReference>
<feature type="domain" description="Amino acid permease/ SLC12A" evidence="8">
    <location>
        <begin position="176"/>
        <end position="545"/>
    </location>
</feature>
<reference evidence="10" key="1">
    <citation type="submission" date="2024-03" db="EMBL/GenBank/DDBJ databases">
        <authorList>
            <consortium name="ELIXIR-Norway"/>
            <consortium name="Elixir Norway"/>
        </authorList>
    </citation>
    <scope>NUCLEOTIDE SEQUENCE</scope>
</reference>
<dbReference type="InterPro" id="IPR004842">
    <property type="entry name" value="SLC12A_fam"/>
</dbReference>
<evidence type="ECO:0000313" key="10">
    <source>
        <dbReference type="EMBL" id="CAK9875280.1"/>
    </source>
</evidence>
<feature type="transmembrane region" description="Helical" evidence="7">
    <location>
        <begin position="408"/>
        <end position="428"/>
    </location>
</feature>
<feature type="transmembrane region" description="Helical" evidence="7">
    <location>
        <begin position="186"/>
        <end position="208"/>
    </location>
</feature>
<feature type="transmembrane region" description="Helical" evidence="7">
    <location>
        <begin position="228"/>
        <end position="245"/>
    </location>
</feature>
<evidence type="ECO:0000256" key="2">
    <source>
        <dbReference type="ARBA" id="ARBA00022692"/>
    </source>
</evidence>
<feature type="region of interest" description="Disordered" evidence="6">
    <location>
        <begin position="826"/>
        <end position="862"/>
    </location>
</feature>
<feature type="transmembrane region" description="Helical" evidence="7">
    <location>
        <begin position="252"/>
        <end position="273"/>
    </location>
</feature>
<name>A0ABP1BI96_9BRYO</name>
<feature type="compositionally biased region" description="Polar residues" evidence="6">
    <location>
        <begin position="27"/>
        <end position="41"/>
    </location>
</feature>
<evidence type="ECO:0000259" key="9">
    <source>
        <dbReference type="Pfam" id="PF03522"/>
    </source>
</evidence>
<keyword evidence="4 7" id="KW-0472">Membrane</keyword>
<feature type="domain" description="SLC12A transporter C-terminal" evidence="9">
    <location>
        <begin position="712"/>
        <end position="853"/>
    </location>
</feature>
<feature type="transmembrane region" description="Helical" evidence="7">
    <location>
        <begin position="105"/>
        <end position="123"/>
    </location>
</feature>
<keyword evidence="5" id="KW-0175">Coiled coil</keyword>
<evidence type="ECO:0000259" key="8">
    <source>
        <dbReference type="Pfam" id="PF00324"/>
    </source>
</evidence>
<feature type="compositionally biased region" description="Basic and acidic residues" evidence="6">
    <location>
        <begin position="846"/>
        <end position="862"/>
    </location>
</feature>
<evidence type="ECO:0000256" key="3">
    <source>
        <dbReference type="ARBA" id="ARBA00022989"/>
    </source>
</evidence>
<evidence type="ECO:0000256" key="1">
    <source>
        <dbReference type="ARBA" id="ARBA00004141"/>
    </source>
</evidence>
<proteinExistence type="predicted"/>
<dbReference type="Gene3D" id="1.20.1740.10">
    <property type="entry name" value="Amino acid/polyamine transporter I"/>
    <property type="match status" value="1"/>
</dbReference>
<evidence type="ECO:0000256" key="5">
    <source>
        <dbReference type="SAM" id="Coils"/>
    </source>
</evidence>
<feature type="transmembrane region" description="Helical" evidence="7">
    <location>
        <begin position="378"/>
        <end position="396"/>
    </location>
</feature>
<sequence length="1179" mass="130474">MANPRSSQQGNEPQRHGLRCFPERVGTWNSSSDSLQGSRASGKQGPSAPYFEGLCSNKPWQKLRRKQESDRQGLGTLSGVLIPTCENMWGVLIFLRFYYIVGNAGVWQTFLVVILSFLSALLTTMSLSAIATNGPIEHGDQSLHPFENVAPDLHPKEETLPEDKLANSNVFCNWIYLISRALGPKLGGAVGCLYWLGVLLLSVLEVLGSVEMIEFTFPSLHFPSANRAIGAIILIFLGTLVFFGIKFVSKLGLAFFAVAIYAMVSLYLGLFLAPHGNAPKTLTGLSWKTFKSNWGPAYQPHKSFSTAVSLFFPCFTGILSGADRATNLRQPEKSIPQGTLGAVVISFVIYLSYMGLWAAVATRQFLLEEPGGEVVKTVAYPLPILTQLAIIVASTAQAMQCLIISPRLLQAIAADGIVPFLGFFAKISKNGEPWNALVLTTFLGVAAAMIGNLNAVAPLVSICFLTCYSALNLSCFILSIVDAPSWRPKWKYYHWSAALIGFVFCAALAFVIVWYWAVVAVILLIFIYAYIDLRQVEVNWGTGVGGLRLQIAVRGILSVGDEARYTVNWRPQLLCFTKPCSLWTKEQHAGHKLLSFASQLKKGQGLCVVTAIIRGKLEEMAVQAAAERMELETHMNEAKVTGFGRVLVSPCFGEGKTYAIQASGLGSLEPNTLVMGWPNKWREQGKKHCAEILLETLGECKAVDKAVLLCMNLHQFPGAEEQQEGLIDVWWIVHDGGLLVLLAHLLQQHKVWRKCQLRVHTVAEKLDNSEIICKNLEKLLEQVRIEAEVQVLELEDADLAPYTFDYTLRMEEAHAFAREVANYRKTHEHRGHSSQNISRQTSSKRHHEEKPTLQDRSREGEILKGGKNMEDVTPYFQLSELDAVGSHSRQREFSRCGALGVLSLDCPNLERESMETRLKHGQNFTESPHYESTLNVCNEGWSGSSAYTSPSVQSSPMSPSLLEKVIDKQAKSEGGETDCITEENADKEIGAIIPDTVQQLERQEADRVAHPNSADQITTQAANRKGRRVGKERARWADEEGHELESGISGNLEILVDDGFLKIGPEVDGKRHTEMEGSEGGSSQVYPGSHAGIKATTEEHEPMKRTWESFSQSYSPKKLNGLIVEQSKDAQLVLLNLPDHYKGMEPTHYMEYCEELTDGLHRVLMVHGTGKELWGGHEA</sequence>
<dbReference type="InterPro" id="IPR018491">
    <property type="entry name" value="SLC12_C"/>
</dbReference>
<accession>A0ABP1BI96</accession>
<feature type="transmembrane region" description="Helical" evidence="7">
    <location>
        <begin position="304"/>
        <end position="322"/>
    </location>
</feature>
<feature type="transmembrane region" description="Helical" evidence="7">
    <location>
        <begin position="334"/>
        <end position="358"/>
    </location>
</feature>
<evidence type="ECO:0000256" key="4">
    <source>
        <dbReference type="ARBA" id="ARBA00023136"/>
    </source>
</evidence>
<feature type="region of interest" description="Disordered" evidence="6">
    <location>
        <begin position="1020"/>
        <end position="1042"/>
    </location>
</feature>
<feature type="domain" description="SLC12A transporter C-terminal" evidence="9">
    <location>
        <begin position="592"/>
        <end position="689"/>
    </location>
</feature>
<dbReference type="EMBL" id="OZ023705">
    <property type="protein sequence ID" value="CAK9875280.1"/>
    <property type="molecule type" value="Genomic_DNA"/>
</dbReference>
<feature type="transmembrane region" description="Helical" evidence="7">
    <location>
        <begin position="434"/>
        <end position="452"/>
    </location>
</feature>